<dbReference type="UniPathway" id="UPA00124"/>
<organism evidence="4">
    <name type="scientific">uncultured bacterium CSL142</name>
    <dbReference type="NCBI Taxonomy" id="1091569"/>
    <lineage>
        <taxon>Bacteria</taxon>
        <taxon>environmental samples</taxon>
    </lineage>
</organism>
<dbReference type="GO" id="GO:0008831">
    <property type="term" value="F:dTDP-4-dehydrorhamnose reductase activity"/>
    <property type="evidence" value="ECO:0007669"/>
    <property type="project" value="UniProtKB-EC"/>
</dbReference>
<proteinExistence type="inferred from homology"/>
<comment type="pathway">
    <text evidence="2">Carbohydrate biosynthesis; dTDP-L-rhamnose biosynthesis.</text>
</comment>
<dbReference type="GO" id="GO:0019305">
    <property type="term" value="P:dTDP-rhamnose biosynthetic process"/>
    <property type="evidence" value="ECO:0007669"/>
    <property type="project" value="UniProtKB-UniPathway"/>
</dbReference>
<evidence type="ECO:0000259" key="3">
    <source>
        <dbReference type="Pfam" id="PF04321"/>
    </source>
</evidence>
<dbReference type="InterPro" id="IPR036291">
    <property type="entry name" value="NAD(P)-bd_dom_sf"/>
</dbReference>
<dbReference type="InterPro" id="IPR029903">
    <property type="entry name" value="RmlD-like-bd"/>
</dbReference>
<dbReference type="InterPro" id="IPR005913">
    <property type="entry name" value="dTDP_dehydrorham_reduct"/>
</dbReference>
<dbReference type="EC" id="1.1.1.133" evidence="2"/>
<sequence>MRILLLGKNGQIGWELQRALAPLGELTAYGSDRFDLANLDGLRDVVRAAGPDVIVNAAAHTAVDQAETESELTHTLNARAPGVIAEEARRQGALMVHYSTDYVFDGQKQTAYVEDDPVNPLNVYGHSKRAGECAIAASGCRYLVLRTSWVYSARSSNFFLTIRRLASELNELRVVADQHGVPNWSRTLGEATAALLATGLRREWPTGTYHLSSRGQTTWHGFAQAILEELRIDKPVVPIRTDQFSRPAKRPPNAILDSGKLERDFGILLPDWRQSLGLCVADFLAGRQGG</sequence>
<dbReference type="Gene3D" id="3.40.50.720">
    <property type="entry name" value="NAD(P)-binding Rossmann-like Domain"/>
    <property type="match status" value="1"/>
</dbReference>
<dbReference type="PANTHER" id="PTHR10491:SF4">
    <property type="entry name" value="METHIONINE ADENOSYLTRANSFERASE 2 SUBUNIT BETA"/>
    <property type="match status" value="1"/>
</dbReference>
<dbReference type="PANTHER" id="PTHR10491">
    <property type="entry name" value="DTDP-4-DEHYDRORHAMNOSE REDUCTASE"/>
    <property type="match status" value="1"/>
</dbReference>
<feature type="domain" description="RmlD-like substrate binding" evidence="3">
    <location>
        <begin position="1"/>
        <end position="283"/>
    </location>
</feature>
<evidence type="ECO:0000313" key="4">
    <source>
        <dbReference type="EMBL" id="AEQ20475.1"/>
    </source>
</evidence>
<evidence type="ECO:0000256" key="1">
    <source>
        <dbReference type="ARBA" id="ARBA00010944"/>
    </source>
</evidence>
<dbReference type="SUPFAM" id="SSF51735">
    <property type="entry name" value="NAD(P)-binding Rossmann-fold domains"/>
    <property type="match status" value="1"/>
</dbReference>
<comment type="similarity">
    <text evidence="1 2">Belongs to the dTDP-4-dehydrorhamnose reductase family.</text>
</comment>
<dbReference type="Pfam" id="PF04321">
    <property type="entry name" value="RmlD_sub_bind"/>
    <property type="match status" value="1"/>
</dbReference>
<comment type="function">
    <text evidence="2">Catalyzes the reduction of dTDP-6-deoxy-L-lyxo-4-hexulose to yield dTDP-L-rhamnose.</text>
</comment>
<protein>
    <recommendedName>
        <fullName evidence="2">dTDP-4-dehydrorhamnose reductase</fullName>
        <ecNumber evidence="2">1.1.1.133</ecNumber>
    </recommendedName>
</protein>
<dbReference type="GO" id="GO:0005829">
    <property type="term" value="C:cytosol"/>
    <property type="evidence" value="ECO:0007669"/>
    <property type="project" value="TreeGrafter"/>
</dbReference>
<reference evidence="4" key="2">
    <citation type="journal article" date="2011" name="J. Bacteriol.">
        <title>Long-chain N-acyl amino acid synthases are linked to the putative PEP-CTERM/exosortase protein-sorting system in Gram-negative bacteria.</title>
        <authorList>
            <person name="Craig J.W."/>
            <person name="Cherry M.A."/>
            <person name="Brady S.F."/>
        </authorList>
    </citation>
    <scope>NUCLEOTIDE SEQUENCE</scope>
</reference>
<dbReference type="CDD" id="cd05254">
    <property type="entry name" value="dTDP_HR_like_SDR_e"/>
    <property type="match status" value="1"/>
</dbReference>
<name>G4WVM3_9BACT</name>
<dbReference type="AlphaFoldDB" id="G4WVM3"/>
<keyword evidence="2" id="KW-0560">Oxidoreductase</keyword>
<keyword evidence="2" id="KW-0521">NADP</keyword>
<dbReference type="EMBL" id="JF429411">
    <property type="protein sequence ID" value="AEQ20475.1"/>
    <property type="molecule type" value="Genomic_DNA"/>
</dbReference>
<dbReference type="NCBIfam" id="TIGR01214">
    <property type="entry name" value="rmlD"/>
    <property type="match status" value="1"/>
</dbReference>
<dbReference type="Gene3D" id="3.90.25.10">
    <property type="entry name" value="UDP-galactose 4-epimerase, domain 1"/>
    <property type="match status" value="1"/>
</dbReference>
<accession>G4WVM3</accession>
<evidence type="ECO:0000256" key="2">
    <source>
        <dbReference type="RuleBase" id="RU364082"/>
    </source>
</evidence>
<reference evidence="4" key="1">
    <citation type="journal article" date="2007" name="J. Bacteriol.">
        <title>Cyclic AMP directly activates NasP, an N-acyl amino acid antibiotic biosynthetic enzyme cloned from an uncultured beta-proteobacterium.</title>
        <authorList>
            <person name="Clardy J."/>
            <person name="Brady S.F."/>
        </authorList>
    </citation>
    <scope>NUCLEOTIDE SEQUENCE</scope>
</reference>